<evidence type="ECO:0000256" key="4">
    <source>
        <dbReference type="ARBA" id="ARBA00022963"/>
    </source>
</evidence>
<dbReference type="AlphaFoldDB" id="A0A0F5JLS8"/>
<dbReference type="InterPro" id="IPR001286">
    <property type="entry name" value="Glyco_hydro_59"/>
</dbReference>
<dbReference type="PRINTS" id="PR00850">
    <property type="entry name" value="GLHYDRLASE59"/>
</dbReference>
<dbReference type="GO" id="GO:0016020">
    <property type="term" value="C:membrane"/>
    <property type="evidence" value="ECO:0007669"/>
    <property type="project" value="GOC"/>
</dbReference>
<organism evidence="8 9">
    <name type="scientific">Parabacteroides goldsteinii DSM 19448 = WAL 12034</name>
    <dbReference type="NCBI Taxonomy" id="927665"/>
    <lineage>
        <taxon>Bacteria</taxon>
        <taxon>Pseudomonadati</taxon>
        <taxon>Bacteroidota</taxon>
        <taxon>Bacteroidia</taxon>
        <taxon>Bacteroidales</taxon>
        <taxon>Tannerellaceae</taxon>
        <taxon>Parabacteroides</taxon>
    </lineage>
</organism>
<dbReference type="SUPFAM" id="SSF51445">
    <property type="entry name" value="(Trans)glycosidases"/>
    <property type="match status" value="1"/>
</dbReference>
<dbReference type="EC" id="3.2.1.46" evidence="2"/>
<dbReference type="STRING" id="927665.HMPREF1535_00901"/>
<dbReference type="HOGENOM" id="CLU_015456_2_0_10"/>
<accession>A0A0F5JLS8</accession>
<evidence type="ECO:0000256" key="2">
    <source>
        <dbReference type="ARBA" id="ARBA00012657"/>
    </source>
</evidence>
<comment type="similarity">
    <text evidence="1">Belongs to the glycosyl hydrolase 59 family.</text>
</comment>
<gene>
    <name evidence="8" type="ORF">HMPREF1535_00901</name>
</gene>
<dbReference type="Pfam" id="PF21708">
    <property type="entry name" value="Glyco_hydro_59_C"/>
    <property type="match status" value="1"/>
</dbReference>
<dbReference type="Gene3D" id="3.20.20.70">
    <property type="entry name" value="Aldolase class I"/>
    <property type="match status" value="1"/>
</dbReference>
<dbReference type="PANTHER" id="PTHR15172:SF1">
    <property type="entry name" value="GALACTOCEREBROSIDASE"/>
    <property type="match status" value="1"/>
</dbReference>
<dbReference type="InterPro" id="IPR049161">
    <property type="entry name" value="GH59_cat"/>
</dbReference>
<evidence type="ECO:0000313" key="9">
    <source>
        <dbReference type="Proteomes" id="UP000033047"/>
    </source>
</evidence>
<evidence type="ECO:0000256" key="5">
    <source>
        <dbReference type="ARBA" id="ARBA00033098"/>
    </source>
</evidence>
<dbReference type="Proteomes" id="UP000033047">
    <property type="component" value="Unassembled WGS sequence"/>
</dbReference>
<dbReference type="InterPro" id="IPR013785">
    <property type="entry name" value="Aldolase_TIM"/>
</dbReference>
<reference evidence="8 9" key="1">
    <citation type="submission" date="2013-04" db="EMBL/GenBank/DDBJ databases">
        <title>The Genome Sequence of Parabacteroides goldsteinii DSM 19448.</title>
        <authorList>
            <consortium name="The Broad Institute Genomics Platform"/>
            <person name="Earl A."/>
            <person name="Ward D."/>
            <person name="Feldgarden M."/>
            <person name="Gevers D."/>
            <person name="Martens E."/>
            <person name="Sakamoto M."/>
            <person name="Benno Y."/>
            <person name="Song Y."/>
            <person name="Liu C."/>
            <person name="Lee J."/>
            <person name="Bolanos M."/>
            <person name="Vaisanen M.L."/>
            <person name="Finegold S.M."/>
            <person name="Walker B."/>
            <person name="Young S."/>
            <person name="Zeng Q."/>
            <person name="Gargeya S."/>
            <person name="Fitzgerald M."/>
            <person name="Haas B."/>
            <person name="Abouelleil A."/>
            <person name="Allen A.W."/>
            <person name="Alvarado L."/>
            <person name="Arachchi H.M."/>
            <person name="Berlin A.M."/>
            <person name="Chapman S.B."/>
            <person name="Gainer-Dewar J."/>
            <person name="Goldberg J."/>
            <person name="Griggs A."/>
            <person name="Gujja S."/>
            <person name="Hansen M."/>
            <person name="Howarth C."/>
            <person name="Imamovic A."/>
            <person name="Ireland A."/>
            <person name="Larimer J."/>
            <person name="McCowan C."/>
            <person name="Murphy C."/>
            <person name="Pearson M."/>
            <person name="Poon T.W."/>
            <person name="Priest M."/>
            <person name="Roberts A."/>
            <person name="Saif S."/>
            <person name="Shea T."/>
            <person name="Sisk P."/>
            <person name="Sykes S."/>
            <person name="Wortman J."/>
            <person name="Nusbaum C."/>
            <person name="Birren B."/>
        </authorList>
    </citation>
    <scope>NUCLEOTIDE SEQUENCE [LARGE SCALE GENOMIC DNA]</scope>
    <source>
        <strain evidence="8 9">DSM 19448</strain>
    </source>
</reference>
<comment type="caution">
    <text evidence="8">The sequence shown here is derived from an EMBL/GenBank/DDBJ whole genome shotgun (WGS) entry which is preliminary data.</text>
</comment>
<evidence type="ECO:0000256" key="1">
    <source>
        <dbReference type="ARBA" id="ARBA00005637"/>
    </source>
</evidence>
<evidence type="ECO:0000313" key="8">
    <source>
        <dbReference type="EMBL" id="KKB58766.1"/>
    </source>
</evidence>
<feature type="domain" description="Glycosyl hydrolase family 59 catalytic" evidence="6">
    <location>
        <begin position="42"/>
        <end position="344"/>
    </location>
</feature>
<dbReference type="Pfam" id="PF02057">
    <property type="entry name" value="Glyco_hydro_59"/>
    <property type="match status" value="1"/>
</dbReference>
<dbReference type="GO" id="GO:0004336">
    <property type="term" value="F:galactosylceramidase activity"/>
    <property type="evidence" value="ECO:0007669"/>
    <property type="project" value="UniProtKB-EC"/>
</dbReference>
<dbReference type="Gene3D" id="2.60.120.560">
    <property type="entry name" value="Exo-inulinase, domain 1"/>
    <property type="match status" value="1"/>
</dbReference>
<name>A0A0F5JLS8_9BACT</name>
<proteinExistence type="inferred from homology"/>
<dbReference type="Gene3D" id="3.20.20.80">
    <property type="entry name" value="Glycosidases"/>
    <property type="match status" value="1"/>
</dbReference>
<keyword evidence="3" id="KW-0746">Sphingolipid metabolism</keyword>
<keyword evidence="3" id="KW-0443">Lipid metabolism</keyword>
<dbReference type="InterPro" id="IPR017853">
    <property type="entry name" value="GH"/>
</dbReference>
<feature type="domain" description="Glycosyl hydrolase family 59 C-terminal lectin" evidence="7">
    <location>
        <begin position="486"/>
        <end position="647"/>
    </location>
</feature>
<evidence type="ECO:0000259" key="7">
    <source>
        <dbReference type="Pfam" id="PF21708"/>
    </source>
</evidence>
<dbReference type="RefSeq" id="WP_046145400.1">
    <property type="nucleotide sequence ID" value="NZ_KQ033912.1"/>
</dbReference>
<dbReference type="GO" id="GO:0006683">
    <property type="term" value="P:galactosylceramide catabolic process"/>
    <property type="evidence" value="ECO:0007669"/>
    <property type="project" value="InterPro"/>
</dbReference>
<dbReference type="InterPro" id="IPR049162">
    <property type="entry name" value="GH59_C"/>
</dbReference>
<evidence type="ECO:0000259" key="6">
    <source>
        <dbReference type="Pfam" id="PF02057"/>
    </source>
</evidence>
<protein>
    <recommendedName>
        <fullName evidence="2">galactosylceramidase</fullName>
        <ecNumber evidence="2">3.2.1.46</ecNumber>
    </recommendedName>
    <alternativeName>
        <fullName evidence="5">Galactosylceramidase</fullName>
    </alternativeName>
</protein>
<evidence type="ECO:0000256" key="3">
    <source>
        <dbReference type="ARBA" id="ARBA00022919"/>
    </source>
</evidence>
<keyword evidence="4" id="KW-0442">Lipid degradation</keyword>
<dbReference type="GO" id="GO:0005764">
    <property type="term" value="C:lysosome"/>
    <property type="evidence" value="ECO:0007669"/>
    <property type="project" value="TreeGrafter"/>
</dbReference>
<dbReference type="EMBL" id="AQHV01000005">
    <property type="protein sequence ID" value="KKB58766.1"/>
    <property type="molecule type" value="Genomic_DNA"/>
</dbReference>
<sequence length="648" mass="72871">MIKYIVIIGYLLFGHFLVHAQKKADPIHYNVELDLHNKGKIFEGIGALSAGASTRLLKDYPEEQKKIILDYLFKPYFGASLQHLKVEIGGDINSTSGTEPSHARTRQELLNPQTAYYNRGYEWWLMKEAKGRNQSIYLDCLCWGAPGWIGDGKYYSDDNIDYILSFIKGAKKYHGLTIDYTGIWNERMHNIDFVKKLKQALIQNNLENVKLIGSDQCCGAQWTIADEMLVDQELMNAVDVIGDHYIETNFDYKSTPAARKTGKPLWNNEGGPWKGNWEGFAALSKLYNRDYIIGGITKTITWSLITSYYENLALPNSGLMKADSPWSGYYEVEPALWAVAHTTQFAQPGWHYVNGTGCGLLQDSTISYVTLVSPLSVNDFSIIVEAIDLKTTTSITFKLPKGLNANSLSVWRSVMKKESFIRQKNLVIKNNTVTLHVEKGAVYSLTTTSGQQKGTSDIPIINSFPFPYSEDFETIPTGKSAPYICDQGGAFEVVNRTDNKGHALRQIITRPGIEWEGAVINQTVVGNQYWQDYTVSTDVCFVEPYSYASLSGRLTETHRSHKLPEAYILKLESSGLWSLNAAEKVLSKGIINLLGDWHNLKLEMKGDSIKAYINQKEIASISDTTYVRGMIGLGSSFHQIDFDNIKIY</sequence>
<dbReference type="PATRIC" id="fig|927665.4.peg.920"/>
<dbReference type="PANTHER" id="PTHR15172">
    <property type="entry name" value="GALACTOCEREBROSIDASE"/>
    <property type="match status" value="1"/>
</dbReference>